<protein>
    <submittedName>
        <fullName evidence="1">Uncharacterized protein</fullName>
    </submittedName>
</protein>
<accession>A0A4U7AZ79</accession>
<sequence length="228" mass="26209">MKLRPRFKGRTLSPAARARLEALSDNAREANHESKLLSLPVEIRVMIWEYVYEDQACRLFDRRQNLAYSFRLAEDPLSLRTRLLHLLFLPHVSSQIHQEVIPDMMKAVELGFGSINTLTSFHNLFPRTHLNIGTEVSVHIYPHETTSTEFMDLAKLVLEMPRLVSINLVIAHKSRLSSEGLRVLTWGKFQTALAQVQDETREGESGIPASITTIVPRRWYRDSDDEAF</sequence>
<proteinExistence type="predicted"/>
<comment type="caution">
    <text evidence="1">The sequence shown here is derived from an EMBL/GenBank/DDBJ whole genome shotgun (WGS) entry which is preliminary data.</text>
</comment>
<dbReference type="EMBL" id="PTQR01000068">
    <property type="protein sequence ID" value="TKX22261.1"/>
    <property type="molecule type" value="Genomic_DNA"/>
</dbReference>
<dbReference type="PANTHER" id="PTHR38790">
    <property type="entry name" value="2EXR DOMAIN-CONTAINING PROTEIN-RELATED"/>
    <property type="match status" value="1"/>
</dbReference>
<name>A0A4U7AZ79_9PEZI</name>
<dbReference type="AlphaFoldDB" id="A0A4U7AZ79"/>
<dbReference type="Proteomes" id="UP000308133">
    <property type="component" value="Unassembled WGS sequence"/>
</dbReference>
<gene>
    <name evidence="1" type="ORF">C1H76_5551</name>
</gene>
<evidence type="ECO:0000313" key="1">
    <source>
        <dbReference type="EMBL" id="TKX22261.1"/>
    </source>
</evidence>
<reference evidence="1 2" key="1">
    <citation type="submission" date="2018-02" db="EMBL/GenBank/DDBJ databases">
        <title>Draft genome sequences of Elsinoe sp., causing black scab on jojoba.</title>
        <authorList>
            <person name="Stodart B."/>
            <person name="Jeffress S."/>
            <person name="Ash G."/>
            <person name="Arun Chinnappa K."/>
        </authorList>
    </citation>
    <scope>NUCLEOTIDE SEQUENCE [LARGE SCALE GENOMIC DNA]</scope>
    <source>
        <strain evidence="1 2">Hillstone_2</strain>
    </source>
</reference>
<organism evidence="1 2">
    <name type="scientific">Elsinoe australis</name>
    <dbReference type="NCBI Taxonomy" id="40998"/>
    <lineage>
        <taxon>Eukaryota</taxon>
        <taxon>Fungi</taxon>
        <taxon>Dikarya</taxon>
        <taxon>Ascomycota</taxon>
        <taxon>Pezizomycotina</taxon>
        <taxon>Dothideomycetes</taxon>
        <taxon>Dothideomycetidae</taxon>
        <taxon>Myriangiales</taxon>
        <taxon>Elsinoaceae</taxon>
        <taxon>Elsinoe</taxon>
    </lineage>
</organism>
<evidence type="ECO:0000313" key="2">
    <source>
        <dbReference type="Proteomes" id="UP000308133"/>
    </source>
</evidence>